<evidence type="ECO:0000256" key="6">
    <source>
        <dbReference type="SAM" id="MobiDB-lite"/>
    </source>
</evidence>
<feature type="region of interest" description="Disordered" evidence="6">
    <location>
        <begin position="1"/>
        <end position="40"/>
    </location>
</feature>
<feature type="transmembrane region" description="Helical" evidence="7">
    <location>
        <begin position="634"/>
        <end position="659"/>
    </location>
</feature>
<keyword evidence="2" id="KW-1003">Cell membrane</keyword>
<dbReference type="GO" id="GO:0005886">
    <property type="term" value="C:plasma membrane"/>
    <property type="evidence" value="ECO:0007669"/>
    <property type="project" value="UniProtKB-SubCell"/>
</dbReference>
<feature type="transmembrane region" description="Helical" evidence="7">
    <location>
        <begin position="786"/>
        <end position="812"/>
    </location>
</feature>
<comment type="caution">
    <text evidence="8">The sequence shown here is derived from an EMBL/GenBank/DDBJ whole genome shotgun (WGS) entry which is preliminary data.</text>
</comment>
<dbReference type="EMBL" id="JGYQ01000016">
    <property type="protein sequence ID" value="KFI46161.1"/>
    <property type="molecule type" value="Genomic_DNA"/>
</dbReference>
<protein>
    <recommendedName>
        <fullName evidence="10">Lysylphosphatidylglycerol synthase TM region</fullName>
    </recommendedName>
</protein>
<gene>
    <name evidence="8" type="ORF">BBOU_1248</name>
</gene>
<feature type="transmembrane region" description="Helical" evidence="7">
    <location>
        <begin position="593"/>
        <end position="614"/>
    </location>
</feature>
<keyword evidence="4 7" id="KW-1133">Transmembrane helix</keyword>
<sequence length="830" mass="89941">MQHSPASSNSSEDNRHTTQDPLADSQTQAPRIHDTPPQRTRDFTDLLHAASALLLLALILLIAANLNGMTKGVETDARNAGQTLNWLMDVPTTLVQQLTAVFIVVSVLIQILVNREWLHSVISILALLSGYAGCALLSAGLHATGNLNLISALVSNGTGASPASLLPDMYAGLGAFLTVAGPRRMHTTVKWGWNTLYVVATIMVIVSWHSLPGVLVSFALARFIGMLIRFASGSENKGVWGKHLAQALNDIGIHVTMLERRDHTDTEHTVLRTSAQDDLIENSRIYDAIDRDGSHYVVSVLDNQRRSAGYLNQLWQWIRLNGVVVRRDRSAQDAMHHHLSMILGLHNIDLQTPNVYGVTDSGESSILVFDAQTAPHPFDLSQLDDAQARALLAYVDTAHRRGYTHRRITPDCIVTISGSDPIVAGWQNGDCASSQANIALDKVQLLALLCAVIGIDRSVAAAREIWGDDTLIDIAPFVQKAAVPAATRALDGWDKHLLGMLRSTLKTLLPQDADEPMETVALSRFNLRSFIALTLTIVAIAVVFTQMRPDAMIRAVRNANPWWALLCMLFSFVAWLGTGLTLAAFMDHGRRRWFGIFCSQAASGFTAVSMPAGVGPAFVNLQFLRKSGYKNTAATAIMSAVVVSQALTTVVLLLGIGIFSGRNTLSGMVPTNTLIIAIAVAALVMSLAMLIPPIRKKIITTYLPIIRSYARQLVEMLIKPKEFAIAIAGAVVLNVAIGLGFWAALLAFGYRTNPIETMFIFMLANTLGSAVPTPGGLGAVEAALTFAFSSVGVPAAVALSATLLYRVCFYWLRIPIGALAMHWLDRHNLI</sequence>
<evidence type="ECO:0000256" key="1">
    <source>
        <dbReference type="ARBA" id="ARBA00004651"/>
    </source>
</evidence>
<evidence type="ECO:0000256" key="3">
    <source>
        <dbReference type="ARBA" id="ARBA00022692"/>
    </source>
</evidence>
<dbReference type="RefSeq" id="WP_338071803.1">
    <property type="nucleotide sequence ID" value="NZ_JGYQ01000016.1"/>
</dbReference>
<keyword evidence="9" id="KW-1185">Reference proteome</keyword>
<evidence type="ECO:0000256" key="4">
    <source>
        <dbReference type="ARBA" id="ARBA00022989"/>
    </source>
</evidence>
<feature type="transmembrane region" description="Helical" evidence="7">
    <location>
        <begin position="46"/>
        <end position="66"/>
    </location>
</feature>
<keyword evidence="5 7" id="KW-0472">Membrane</keyword>
<reference evidence="8 9" key="1">
    <citation type="submission" date="2014-03" db="EMBL/GenBank/DDBJ databases">
        <title>Genomics of Bifidobacteria.</title>
        <authorList>
            <person name="Ventura M."/>
            <person name="Milani C."/>
            <person name="Lugli G.A."/>
        </authorList>
    </citation>
    <scope>NUCLEOTIDE SEQUENCE [LARGE SCALE GENOMIC DNA]</scope>
    <source>
        <strain evidence="8 9">LMG 10736</strain>
    </source>
</reference>
<dbReference type="PANTHER" id="PTHR39087">
    <property type="entry name" value="UPF0104 MEMBRANE PROTEIN MJ1595"/>
    <property type="match status" value="1"/>
</dbReference>
<feature type="transmembrane region" description="Helical" evidence="7">
    <location>
        <begin position="671"/>
        <end position="691"/>
    </location>
</feature>
<dbReference type="Proteomes" id="UP000029093">
    <property type="component" value="Unassembled WGS sequence"/>
</dbReference>
<feature type="compositionally biased region" description="Polar residues" evidence="6">
    <location>
        <begin position="1"/>
        <end position="11"/>
    </location>
</feature>
<evidence type="ECO:0000313" key="9">
    <source>
        <dbReference type="Proteomes" id="UP000029093"/>
    </source>
</evidence>
<feature type="transmembrane region" description="Helical" evidence="7">
    <location>
        <begin position="723"/>
        <end position="747"/>
    </location>
</feature>
<feature type="transmembrane region" description="Helical" evidence="7">
    <location>
        <begin position="94"/>
        <end position="113"/>
    </location>
</feature>
<feature type="transmembrane region" description="Helical" evidence="7">
    <location>
        <begin position="527"/>
        <end position="547"/>
    </location>
</feature>
<proteinExistence type="predicted"/>
<evidence type="ECO:0000256" key="2">
    <source>
        <dbReference type="ARBA" id="ARBA00022475"/>
    </source>
</evidence>
<organism evidence="8 9">
    <name type="scientific">Bifidobacterium boum</name>
    <dbReference type="NCBI Taxonomy" id="78343"/>
    <lineage>
        <taxon>Bacteria</taxon>
        <taxon>Bacillati</taxon>
        <taxon>Actinomycetota</taxon>
        <taxon>Actinomycetes</taxon>
        <taxon>Bifidobacteriales</taxon>
        <taxon>Bifidobacteriaceae</taxon>
        <taxon>Bifidobacterium</taxon>
    </lineage>
</organism>
<evidence type="ECO:0008006" key="10">
    <source>
        <dbReference type="Google" id="ProtNLM"/>
    </source>
</evidence>
<dbReference type="InterPro" id="IPR022791">
    <property type="entry name" value="L-PG_synthase/AglD"/>
</dbReference>
<name>A0A086ZI11_9BIFI</name>
<dbReference type="NCBIfam" id="TIGR00374">
    <property type="entry name" value="flippase-like domain"/>
    <property type="match status" value="1"/>
</dbReference>
<feature type="compositionally biased region" description="Basic and acidic residues" evidence="6">
    <location>
        <begin position="31"/>
        <end position="40"/>
    </location>
</feature>
<evidence type="ECO:0000256" key="7">
    <source>
        <dbReference type="SAM" id="Phobius"/>
    </source>
</evidence>
<feature type="transmembrane region" description="Helical" evidence="7">
    <location>
        <begin position="562"/>
        <end position="586"/>
    </location>
</feature>
<evidence type="ECO:0000313" key="8">
    <source>
        <dbReference type="EMBL" id="KFI46161.1"/>
    </source>
</evidence>
<dbReference type="PANTHER" id="PTHR39087:SF2">
    <property type="entry name" value="UPF0104 MEMBRANE PROTEIN MJ1595"/>
    <property type="match status" value="1"/>
</dbReference>
<dbReference type="GeneID" id="303204353"/>
<feature type="transmembrane region" description="Helical" evidence="7">
    <location>
        <begin position="120"/>
        <end position="141"/>
    </location>
</feature>
<keyword evidence="3 7" id="KW-0812">Transmembrane</keyword>
<accession>A0A086ZI11</accession>
<feature type="transmembrane region" description="Helical" evidence="7">
    <location>
        <begin position="759"/>
        <end position="780"/>
    </location>
</feature>
<evidence type="ECO:0000256" key="5">
    <source>
        <dbReference type="ARBA" id="ARBA00023136"/>
    </source>
</evidence>
<comment type="subcellular location">
    <subcellularLocation>
        <location evidence="1">Cell membrane</location>
        <topology evidence="1">Multi-pass membrane protein</topology>
    </subcellularLocation>
</comment>
<dbReference type="Pfam" id="PF03706">
    <property type="entry name" value="LPG_synthase_TM"/>
    <property type="match status" value="1"/>
</dbReference>
<dbReference type="AlphaFoldDB" id="A0A086ZI11"/>